<organism evidence="8 9">
    <name type="scientific">Novipirellula herctigrandis</name>
    <dbReference type="NCBI Taxonomy" id="2527986"/>
    <lineage>
        <taxon>Bacteria</taxon>
        <taxon>Pseudomonadati</taxon>
        <taxon>Planctomycetota</taxon>
        <taxon>Planctomycetia</taxon>
        <taxon>Pirellulales</taxon>
        <taxon>Pirellulaceae</taxon>
        <taxon>Novipirellula</taxon>
    </lineage>
</organism>
<dbReference type="InterPro" id="IPR020610">
    <property type="entry name" value="Thiolase_AS"/>
</dbReference>
<feature type="domain" description="Thiolase N-terminal" evidence="6">
    <location>
        <begin position="7"/>
        <end position="278"/>
    </location>
</feature>
<evidence type="ECO:0000256" key="5">
    <source>
        <dbReference type="RuleBase" id="RU003557"/>
    </source>
</evidence>
<gene>
    <name evidence="8" type="primary">thlA</name>
    <name evidence="8" type="ORF">CA13_03910</name>
</gene>
<feature type="active site" description="Proton acceptor" evidence="4">
    <location>
        <position position="414"/>
    </location>
</feature>
<dbReference type="GO" id="GO:0003985">
    <property type="term" value="F:acetyl-CoA C-acetyltransferase activity"/>
    <property type="evidence" value="ECO:0007669"/>
    <property type="project" value="UniProtKB-EC"/>
</dbReference>
<dbReference type="PROSITE" id="PS00099">
    <property type="entry name" value="THIOLASE_3"/>
    <property type="match status" value="1"/>
</dbReference>
<dbReference type="InterPro" id="IPR002155">
    <property type="entry name" value="Thiolase"/>
</dbReference>
<dbReference type="Gene3D" id="3.40.47.10">
    <property type="match status" value="1"/>
</dbReference>
<name>A0A5C5YVE5_9BACT</name>
<evidence type="ECO:0000313" key="8">
    <source>
        <dbReference type="EMBL" id="TWT78994.1"/>
    </source>
</evidence>
<reference evidence="8 9" key="1">
    <citation type="submission" date="2019-02" db="EMBL/GenBank/DDBJ databases">
        <title>Deep-cultivation of Planctomycetes and their phenomic and genomic characterization uncovers novel biology.</title>
        <authorList>
            <person name="Wiegand S."/>
            <person name="Jogler M."/>
            <person name="Boedeker C."/>
            <person name="Pinto D."/>
            <person name="Vollmers J."/>
            <person name="Rivas-Marin E."/>
            <person name="Kohn T."/>
            <person name="Peeters S.H."/>
            <person name="Heuer A."/>
            <person name="Rast P."/>
            <person name="Oberbeckmann S."/>
            <person name="Bunk B."/>
            <person name="Jeske O."/>
            <person name="Meyerdierks A."/>
            <person name="Storesund J.E."/>
            <person name="Kallscheuer N."/>
            <person name="Luecker S."/>
            <person name="Lage O.M."/>
            <person name="Pohl T."/>
            <person name="Merkel B.J."/>
            <person name="Hornburger P."/>
            <person name="Mueller R.-W."/>
            <person name="Bruemmer F."/>
            <person name="Labrenz M."/>
            <person name="Spormann A.M."/>
            <person name="Op Den Camp H."/>
            <person name="Overmann J."/>
            <person name="Amann R."/>
            <person name="Jetten M.S.M."/>
            <person name="Mascher T."/>
            <person name="Medema M.H."/>
            <person name="Devos D.P."/>
            <person name="Kaster A.-K."/>
            <person name="Ovreas L."/>
            <person name="Rohde M."/>
            <person name="Galperin M.Y."/>
            <person name="Jogler C."/>
        </authorList>
    </citation>
    <scope>NUCLEOTIDE SEQUENCE [LARGE SCALE GENOMIC DNA]</scope>
    <source>
        <strain evidence="8 9">CA13</strain>
    </source>
</reference>
<evidence type="ECO:0000256" key="2">
    <source>
        <dbReference type="ARBA" id="ARBA00022679"/>
    </source>
</evidence>
<comment type="caution">
    <text evidence="8">The sequence shown here is derived from an EMBL/GenBank/DDBJ whole genome shotgun (WGS) entry which is preliminary data.</text>
</comment>
<dbReference type="RefSeq" id="WP_146394200.1">
    <property type="nucleotide sequence ID" value="NZ_SJPJ01000001.1"/>
</dbReference>
<evidence type="ECO:0000256" key="1">
    <source>
        <dbReference type="ARBA" id="ARBA00010982"/>
    </source>
</evidence>
<dbReference type="PANTHER" id="PTHR18919:SF151">
    <property type="entry name" value="BLR2427 PROTEIN"/>
    <property type="match status" value="1"/>
</dbReference>
<dbReference type="AlphaFoldDB" id="A0A5C5YVE5"/>
<evidence type="ECO:0000259" key="7">
    <source>
        <dbReference type="Pfam" id="PF02803"/>
    </source>
</evidence>
<proteinExistence type="inferred from homology"/>
<feature type="domain" description="Thiolase C-terminal" evidence="7">
    <location>
        <begin position="290"/>
        <end position="426"/>
    </location>
</feature>
<dbReference type="PROSITE" id="PS00098">
    <property type="entry name" value="THIOLASE_1"/>
    <property type="match status" value="1"/>
</dbReference>
<keyword evidence="9" id="KW-1185">Reference proteome</keyword>
<dbReference type="InterPro" id="IPR020616">
    <property type="entry name" value="Thiolase_N"/>
</dbReference>
<dbReference type="InterPro" id="IPR020613">
    <property type="entry name" value="Thiolase_CS"/>
</dbReference>
<feature type="active site" description="Acyl-thioester intermediate" evidence="4">
    <location>
        <position position="91"/>
    </location>
</feature>
<dbReference type="EMBL" id="SJPJ01000001">
    <property type="protein sequence ID" value="TWT78994.1"/>
    <property type="molecule type" value="Genomic_DNA"/>
</dbReference>
<dbReference type="InterPro" id="IPR020615">
    <property type="entry name" value="Thiolase_acyl_enz_int_AS"/>
</dbReference>
<dbReference type="OrthoDB" id="9764892at2"/>
<dbReference type="NCBIfam" id="TIGR01930">
    <property type="entry name" value="AcCoA-C-Actrans"/>
    <property type="match status" value="1"/>
</dbReference>
<dbReference type="SUPFAM" id="SSF53901">
    <property type="entry name" value="Thiolase-like"/>
    <property type="match status" value="2"/>
</dbReference>
<evidence type="ECO:0000313" key="9">
    <source>
        <dbReference type="Proteomes" id="UP000315010"/>
    </source>
</evidence>
<dbReference type="Pfam" id="PF02803">
    <property type="entry name" value="Thiolase_C"/>
    <property type="match status" value="1"/>
</dbReference>
<dbReference type="PIRSF" id="PIRSF000429">
    <property type="entry name" value="Ac-CoA_Ac_transf"/>
    <property type="match status" value="1"/>
</dbReference>
<dbReference type="CDD" id="cd00751">
    <property type="entry name" value="thiolase"/>
    <property type="match status" value="1"/>
</dbReference>
<feature type="active site" description="Proton acceptor" evidence="4">
    <location>
        <position position="384"/>
    </location>
</feature>
<dbReference type="EC" id="2.3.1.9" evidence="8"/>
<dbReference type="Proteomes" id="UP000315010">
    <property type="component" value="Unassembled WGS sequence"/>
</dbReference>
<accession>A0A5C5YVE5</accession>
<evidence type="ECO:0000256" key="3">
    <source>
        <dbReference type="ARBA" id="ARBA00023315"/>
    </source>
</evidence>
<dbReference type="InterPro" id="IPR020617">
    <property type="entry name" value="Thiolase_C"/>
</dbReference>
<keyword evidence="2 5" id="KW-0808">Transferase</keyword>
<comment type="similarity">
    <text evidence="1 5">Belongs to the thiolase-like superfamily. Thiolase family.</text>
</comment>
<evidence type="ECO:0000256" key="4">
    <source>
        <dbReference type="PIRSR" id="PIRSR000429-1"/>
    </source>
</evidence>
<dbReference type="PANTHER" id="PTHR18919">
    <property type="entry name" value="ACETYL-COA C-ACYLTRANSFERASE"/>
    <property type="match status" value="1"/>
</dbReference>
<keyword evidence="3 5" id="KW-0012">Acyltransferase</keyword>
<dbReference type="InterPro" id="IPR016039">
    <property type="entry name" value="Thiolase-like"/>
</dbReference>
<sequence>MNITKPIAIVDGVRTPFAKAFGALGRVPAVELGRIAVSDSIRRCGLTPDAIDEVIIGNVAGPADSTNIARVIALKSGIPDDRIAHTVNRNCASGMESILQACNRIARGDAVTVVAGGAESMSQIPMLFSQETTEIWMRLARAKTISQRLRVLASMRPRHFKPIVGIELGLTDPVSGLNMGETAEVLAKEFAISRSDQDAFALTSHQKASAARERCFLSGEIVGVPFGHESSFDKDDGPRAGQTTEQLARLRPLFEKSGTVTAGNSCPLTDGAAAVVLSDPDKLDRFSRPPLGYVTAATVAGCDPRRMGLGPVYATAKLLRQTGWTLNEFDLIEINEAFAAQVIACERAMKSHSFAEKELSQSTPVGSLPMDRTNIHGGAIALGHPVGTTGTRLVLTLLRSLREAGKQKGLATLCVGGGQGVAIAVETKM</sequence>
<dbReference type="Pfam" id="PF00108">
    <property type="entry name" value="Thiolase_N"/>
    <property type="match status" value="1"/>
</dbReference>
<dbReference type="PROSITE" id="PS00737">
    <property type="entry name" value="THIOLASE_2"/>
    <property type="match status" value="1"/>
</dbReference>
<protein>
    <submittedName>
        <fullName evidence="8">Acetyl-CoA acetyltransferase</fullName>
        <ecNumber evidence="8">2.3.1.9</ecNumber>
    </submittedName>
</protein>
<evidence type="ECO:0000259" key="6">
    <source>
        <dbReference type="Pfam" id="PF00108"/>
    </source>
</evidence>